<evidence type="ECO:0000313" key="10">
    <source>
        <dbReference type="EMBL" id="VBB25876.1"/>
    </source>
</evidence>
<keyword evidence="12" id="KW-1185">Reference proteome</keyword>
<proteinExistence type="predicted"/>
<dbReference type="GO" id="GO:0051754">
    <property type="term" value="P:meiotic sister chromatid cohesion, centromeric"/>
    <property type="evidence" value="ECO:0007669"/>
    <property type="project" value="TreeGrafter"/>
</dbReference>
<dbReference type="SUPFAM" id="SSF56112">
    <property type="entry name" value="Protein kinase-like (PK-like)"/>
    <property type="match status" value="1"/>
</dbReference>
<dbReference type="EMBL" id="UPTC01000047">
    <property type="protein sequence ID" value="VBB25876.1"/>
    <property type="molecule type" value="Genomic_DNA"/>
</dbReference>
<reference evidence="10 12" key="1">
    <citation type="submission" date="2018-08" db="EMBL/GenBank/DDBJ databases">
        <authorList>
            <person name="Laetsch R D."/>
            <person name="Stevens L."/>
            <person name="Kumar S."/>
            <person name="Blaxter L. M."/>
        </authorList>
    </citation>
    <scope>NUCLEOTIDE SEQUENCE [LARGE SCALE GENOMIC DNA]</scope>
</reference>
<gene>
    <name evidence="11" type="ORF">NAV_LOCUS1550</name>
    <name evidence="10" type="ORF">NAV_LOCUS706</name>
</gene>
<dbReference type="PANTHER" id="PTHR14030">
    <property type="entry name" value="MITOTIC CHECKPOINT SERINE/THREONINE-PROTEIN KINASE BUB1"/>
    <property type="match status" value="1"/>
</dbReference>
<evidence type="ECO:0000313" key="12">
    <source>
        <dbReference type="Proteomes" id="UP000276991"/>
    </source>
</evidence>
<evidence type="ECO:0000259" key="9">
    <source>
        <dbReference type="PROSITE" id="PS50011"/>
    </source>
</evidence>
<dbReference type="InterPro" id="IPR008271">
    <property type="entry name" value="Ser/Thr_kinase_AS"/>
</dbReference>
<dbReference type="InterPro" id="IPR000719">
    <property type="entry name" value="Prot_kinase_dom"/>
</dbReference>
<evidence type="ECO:0000313" key="11">
    <source>
        <dbReference type="EMBL" id="VBB26720.1"/>
    </source>
</evidence>
<dbReference type="SMART" id="SM00777">
    <property type="entry name" value="Mad3_BUB1_I"/>
    <property type="match status" value="1"/>
</dbReference>
<dbReference type="GO" id="GO:0004672">
    <property type="term" value="F:protein kinase activity"/>
    <property type="evidence" value="ECO:0007669"/>
    <property type="project" value="InterPro"/>
</dbReference>
<name>A0A498SBI3_ACAVI</name>
<feature type="binding site" evidence="7">
    <location>
        <position position="883"/>
    </location>
    <ligand>
        <name>ATP</name>
        <dbReference type="ChEBI" id="CHEBI:30616"/>
    </ligand>
</feature>
<dbReference type="InterPro" id="IPR013212">
    <property type="entry name" value="Mad3/Bub1_I"/>
</dbReference>
<dbReference type="GO" id="GO:0005634">
    <property type="term" value="C:nucleus"/>
    <property type="evidence" value="ECO:0007669"/>
    <property type="project" value="TreeGrafter"/>
</dbReference>
<accession>A0A498SBI3</accession>
<dbReference type="Pfam" id="PF00069">
    <property type="entry name" value="Pkinase"/>
    <property type="match status" value="1"/>
</dbReference>
<dbReference type="PROSITE" id="PS00108">
    <property type="entry name" value="PROTEIN_KINASE_ST"/>
    <property type="match status" value="1"/>
</dbReference>
<keyword evidence="6" id="KW-0137">Centromere</keyword>
<dbReference type="AlphaFoldDB" id="A0A498SBI3"/>
<dbReference type="InterPro" id="IPR017441">
    <property type="entry name" value="Protein_kinase_ATP_BS"/>
</dbReference>
<evidence type="ECO:0000256" key="1">
    <source>
        <dbReference type="ARBA" id="ARBA00004629"/>
    </source>
</evidence>
<protein>
    <recommendedName>
        <fullName evidence="9">Protein kinase domain-containing protein</fullName>
    </recommendedName>
</protein>
<dbReference type="Gene3D" id="1.10.510.10">
    <property type="entry name" value="Transferase(Phosphotransferase) domain 1"/>
    <property type="match status" value="1"/>
</dbReference>
<feature type="region of interest" description="Disordered" evidence="8">
    <location>
        <begin position="1"/>
        <end position="25"/>
    </location>
</feature>
<comment type="subcellular location">
    <subcellularLocation>
        <location evidence="1">Chromosome</location>
        <location evidence="1">Centromere</location>
        <location evidence="1">Kinetochore</location>
    </subcellularLocation>
</comment>
<sequence>MDSALSSSPSQTGTMASDRPNQPKKDLLLKREKVNLAAQIKLPQNENSPIPSITDVEQLSEQAPGMFNVSAGEATEEIRSTAGVMKFPCLFTYLEWSDCSSTCRVAGQDYPRRIRKVNKSSIVQARNGGEPECPANLADQVDSAPCNTYLCPTNLSNYGFGKFCHYNDANLRHDGGCFKIRDVPLDDRLILIDANLIETTLPETKQLDYVLNQLKWMEKNFEDEESHHRLRKAAMETVLRYSVESNPFYNDERLLHVFCIVGKLSRTMGMKLVMEELHNRKQFYELAEFYVKWGEIFAEEKNKERFNEIWSEAIKANAKPISRIDEAFRAMLYQYFEVDDEMTVNLFKKPDSSKDSKMMFGIVGTTHMEQKASEGGERSIKLTSSRVKSYLKIIDEQQSVEEIFAETGNYTVHSDVLRSRMSISKLSAISEERSGCASGSLMNPSNNIELMKSTQPSAGGTVDGPFALAYTADAGNNILVETDVLTDKPSECPQSSHLTLHGTSFTEKFLSKAMRDFSSTVPVPPPRSGMHHETEETTVLQETVLNESLQTQFIPVTKKTKFEVYVEETEPAKQTEPFAIYSDENIMSSSDISKKRLNTELDLDYQKNINMRDDDAYESQPAFRKPAITVHIRHSSVLGKTETASFEHDNETSTEIEKRKCVGVKPPLPDRIDEETLAGLNKMVKTGVVTSTPANDFAPPIEDPIEESFRPLPSNAADPFFQKPMFDEALIANTAFGRRMSMSEQRQNTLTKLSQKIGVENIVGCKKMGLAVTNNISEGLCRLSIAPNDEDSNEITNKGSRLVLHTDSEINPWDEKLRDKIMTSQHFCPTNVHDFAERCNRLSPGAVVVLGGERFDIECLIGEGGFAKVYKSKSEDGNFYAVKFEMPPCKWEVYACETLRVRMPKGMLDGIMTIRDAYLFSNASAIVYEYHKHGNLLDMINKLQSKNMSCSGLLTVYLAWEIGRILEAVHNAQIIHGDVKPDNFMILHRLNEDATLEQIFDKKSFTLKLIDWGRAIDMNFLKGHTFQGKAGTVAFDCSEMQDGRPWTYQTDFYGFISTLHVIMYGKYMKTYRNTTGRYSATSVMKRRWPQRELLEDIFDMCLNIQDCESIPKWSTVTDGLENNIRHVMNSILA</sequence>
<evidence type="ECO:0000256" key="5">
    <source>
        <dbReference type="ARBA" id="ARBA00022840"/>
    </source>
</evidence>
<dbReference type="STRING" id="6277.A0A498SBI3"/>
<evidence type="ECO:0000256" key="3">
    <source>
        <dbReference type="ARBA" id="ARBA00022741"/>
    </source>
</evidence>
<keyword evidence="5 7" id="KW-0067">ATP-binding</keyword>
<feature type="compositionally biased region" description="Polar residues" evidence="8">
    <location>
        <begin position="1"/>
        <end position="15"/>
    </location>
</feature>
<dbReference type="PROSITE" id="PS50011">
    <property type="entry name" value="PROTEIN_KINASE_DOM"/>
    <property type="match status" value="1"/>
</dbReference>
<feature type="domain" description="Protein kinase" evidence="9">
    <location>
        <begin position="855"/>
        <end position="1133"/>
    </location>
</feature>
<evidence type="ECO:0000256" key="7">
    <source>
        <dbReference type="PROSITE-ProRule" id="PRU10141"/>
    </source>
</evidence>
<organism evidence="10 12">
    <name type="scientific">Acanthocheilonema viteae</name>
    <name type="common">Filarial nematode worm</name>
    <name type="synonym">Dipetalonema viteae</name>
    <dbReference type="NCBI Taxonomy" id="6277"/>
    <lineage>
        <taxon>Eukaryota</taxon>
        <taxon>Metazoa</taxon>
        <taxon>Ecdysozoa</taxon>
        <taxon>Nematoda</taxon>
        <taxon>Chromadorea</taxon>
        <taxon>Rhabditida</taxon>
        <taxon>Spirurina</taxon>
        <taxon>Spiruromorpha</taxon>
        <taxon>Filarioidea</taxon>
        <taxon>Onchocercidae</taxon>
        <taxon>Acanthocheilonema</taxon>
    </lineage>
</organism>
<keyword evidence="2" id="KW-0158">Chromosome</keyword>
<dbReference type="GO" id="GO:0007094">
    <property type="term" value="P:mitotic spindle assembly checkpoint signaling"/>
    <property type="evidence" value="ECO:0007669"/>
    <property type="project" value="InterPro"/>
</dbReference>
<dbReference type="PANTHER" id="PTHR14030:SF4">
    <property type="entry name" value="BUB1 KINASE, ISOFORM A-RELATED"/>
    <property type="match status" value="1"/>
</dbReference>
<dbReference type="GO" id="GO:0032991">
    <property type="term" value="C:protein-containing complex"/>
    <property type="evidence" value="ECO:0007669"/>
    <property type="project" value="UniProtKB-ARBA"/>
</dbReference>
<dbReference type="Gene3D" id="1.25.40.430">
    <property type="match status" value="1"/>
</dbReference>
<evidence type="ECO:0000256" key="4">
    <source>
        <dbReference type="ARBA" id="ARBA00022838"/>
    </source>
</evidence>
<dbReference type="SMART" id="SM00220">
    <property type="entry name" value="S_TKc"/>
    <property type="match status" value="1"/>
</dbReference>
<dbReference type="InterPro" id="IPR011009">
    <property type="entry name" value="Kinase-like_dom_sf"/>
</dbReference>
<dbReference type="EMBL" id="UPTC01000136">
    <property type="protein sequence ID" value="VBB26720.1"/>
    <property type="molecule type" value="Genomic_DNA"/>
</dbReference>
<dbReference type="GO" id="GO:0005524">
    <property type="term" value="F:ATP binding"/>
    <property type="evidence" value="ECO:0007669"/>
    <property type="project" value="UniProtKB-UniRule"/>
</dbReference>
<dbReference type="Proteomes" id="UP000276991">
    <property type="component" value="Unassembled WGS sequence"/>
</dbReference>
<evidence type="ECO:0000256" key="6">
    <source>
        <dbReference type="ARBA" id="ARBA00023328"/>
    </source>
</evidence>
<dbReference type="GO" id="GO:0000776">
    <property type="term" value="C:kinetochore"/>
    <property type="evidence" value="ECO:0007669"/>
    <property type="project" value="UniProtKB-KW"/>
</dbReference>
<evidence type="ECO:0000256" key="2">
    <source>
        <dbReference type="ARBA" id="ARBA00022454"/>
    </source>
</evidence>
<dbReference type="InterPro" id="IPR015661">
    <property type="entry name" value="Bub1/Mad3"/>
</dbReference>
<keyword evidence="4" id="KW-0995">Kinetochore</keyword>
<dbReference type="PROSITE" id="PS00107">
    <property type="entry name" value="PROTEIN_KINASE_ATP"/>
    <property type="match status" value="1"/>
</dbReference>
<dbReference type="OrthoDB" id="248495at2759"/>
<evidence type="ECO:0000256" key="8">
    <source>
        <dbReference type="SAM" id="MobiDB-lite"/>
    </source>
</evidence>
<keyword evidence="3 7" id="KW-0547">Nucleotide-binding</keyword>